<feature type="transmembrane region" description="Helical" evidence="1">
    <location>
        <begin position="297"/>
        <end position="323"/>
    </location>
</feature>
<keyword evidence="1" id="KW-0812">Transmembrane</keyword>
<evidence type="ECO:0000313" key="3">
    <source>
        <dbReference type="Proteomes" id="UP001221757"/>
    </source>
</evidence>
<evidence type="ECO:0000256" key="1">
    <source>
        <dbReference type="SAM" id="Phobius"/>
    </source>
</evidence>
<accession>A0AAD7D3W3</accession>
<dbReference type="EMBL" id="JARKIE010000140">
    <property type="protein sequence ID" value="KAJ7677227.1"/>
    <property type="molecule type" value="Genomic_DNA"/>
</dbReference>
<dbReference type="Proteomes" id="UP001221757">
    <property type="component" value="Unassembled WGS sequence"/>
</dbReference>
<dbReference type="AlphaFoldDB" id="A0AAD7D3W3"/>
<feature type="transmembrane region" description="Helical" evidence="1">
    <location>
        <begin position="114"/>
        <end position="140"/>
    </location>
</feature>
<feature type="transmembrane region" description="Helical" evidence="1">
    <location>
        <begin position="12"/>
        <end position="32"/>
    </location>
</feature>
<sequence>MSKTLTNYILPLALFPALSVLAFRTIFGHFLASGLALTLKQQCPPIPTSENAYQLVYTGVPVVDKRLCGLVTLFHLALSSETSPFLNYFFGTALPLLAIPALESFRRGRHFLLALPVVFGLIMQLMTVGAILPIYWLIFITTGSARRRAAKEKSEISQTHAEGVIVGLAVGAGIPSVCLSLLQDPYVTAVWQFFPLLQFLAQTGHLLVRRPNANSGYSSIRALYIGIFLLSAATHIGSLLATNNIGDIKALLIPSLAPLTDAQPNFQVRDFLQWDAVFAFGSTLLASLWFAKNAIEVIYIVLWNSIASVAVGPGAAIAAVALWRESQLHAFADEKPKSQ</sequence>
<proteinExistence type="predicted"/>
<feature type="transmembrane region" description="Helical" evidence="1">
    <location>
        <begin position="85"/>
        <end position="102"/>
    </location>
</feature>
<keyword evidence="1" id="KW-1133">Transmembrane helix</keyword>
<organism evidence="2 3">
    <name type="scientific">Mycena rosella</name>
    <name type="common">Pink bonnet</name>
    <name type="synonym">Agaricus rosellus</name>
    <dbReference type="NCBI Taxonomy" id="1033263"/>
    <lineage>
        <taxon>Eukaryota</taxon>
        <taxon>Fungi</taxon>
        <taxon>Dikarya</taxon>
        <taxon>Basidiomycota</taxon>
        <taxon>Agaricomycotina</taxon>
        <taxon>Agaricomycetes</taxon>
        <taxon>Agaricomycetidae</taxon>
        <taxon>Agaricales</taxon>
        <taxon>Marasmiineae</taxon>
        <taxon>Mycenaceae</taxon>
        <taxon>Mycena</taxon>
    </lineage>
</organism>
<name>A0AAD7D3W3_MYCRO</name>
<keyword evidence="3" id="KW-1185">Reference proteome</keyword>
<protein>
    <submittedName>
        <fullName evidence="2">Uncharacterized protein</fullName>
    </submittedName>
</protein>
<reference evidence="2" key="1">
    <citation type="submission" date="2023-03" db="EMBL/GenBank/DDBJ databases">
        <title>Massive genome expansion in bonnet fungi (Mycena s.s.) driven by repeated elements and novel gene families across ecological guilds.</title>
        <authorList>
            <consortium name="Lawrence Berkeley National Laboratory"/>
            <person name="Harder C.B."/>
            <person name="Miyauchi S."/>
            <person name="Viragh M."/>
            <person name="Kuo A."/>
            <person name="Thoen E."/>
            <person name="Andreopoulos B."/>
            <person name="Lu D."/>
            <person name="Skrede I."/>
            <person name="Drula E."/>
            <person name="Henrissat B."/>
            <person name="Morin E."/>
            <person name="Kohler A."/>
            <person name="Barry K."/>
            <person name="LaButti K."/>
            <person name="Morin E."/>
            <person name="Salamov A."/>
            <person name="Lipzen A."/>
            <person name="Mereny Z."/>
            <person name="Hegedus B."/>
            <person name="Baldrian P."/>
            <person name="Stursova M."/>
            <person name="Weitz H."/>
            <person name="Taylor A."/>
            <person name="Grigoriev I.V."/>
            <person name="Nagy L.G."/>
            <person name="Martin F."/>
            <person name="Kauserud H."/>
        </authorList>
    </citation>
    <scope>NUCLEOTIDE SEQUENCE</scope>
    <source>
        <strain evidence="2">CBHHK067</strain>
    </source>
</reference>
<feature type="transmembrane region" description="Helical" evidence="1">
    <location>
        <begin position="220"/>
        <end position="241"/>
    </location>
</feature>
<feature type="transmembrane region" description="Helical" evidence="1">
    <location>
        <begin position="271"/>
        <end position="290"/>
    </location>
</feature>
<feature type="transmembrane region" description="Helical" evidence="1">
    <location>
        <begin position="189"/>
        <end position="208"/>
    </location>
</feature>
<keyword evidence="1" id="KW-0472">Membrane</keyword>
<gene>
    <name evidence="2" type="ORF">B0H17DRAFT_1015931</name>
</gene>
<evidence type="ECO:0000313" key="2">
    <source>
        <dbReference type="EMBL" id="KAJ7677227.1"/>
    </source>
</evidence>
<comment type="caution">
    <text evidence="2">The sequence shown here is derived from an EMBL/GenBank/DDBJ whole genome shotgun (WGS) entry which is preliminary data.</text>
</comment>
<feature type="transmembrane region" description="Helical" evidence="1">
    <location>
        <begin position="161"/>
        <end position="183"/>
    </location>
</feature>